<feature type="compositionally biased region" description="Basic residues" evidence="2">
    <location>
        <begin position="627"/>
        <end position="643"/>
    </location>
</feature>
<sequence>MVLVAPKEAGIEEWVQHFQVESPKILFSLFRIKEGFRELRPSSPSAATAVGSHLNILFQGVPGRYCVLTDIKRGEMSTWTEHKAPDGRTYFHNRTTNESAWEKPDDLKSPAELALSKCPWKEYKSDSGKDYFHNTETKESVWTIPEDLLVLKTAVEEEKKRKGGENKSKKPVSNVNAPPPVDSPSKSALEAAMAATLAAYSDSSGEKKAPQGSIGKIETVTQGGSTKVIFKDKKEAMEAFKDLLREKKVPSTANWETALKMISRDPRYEYLSKLNEKKQAFNAYKINKQKEEKEEQRLRDKKAKEDFEDFLMYNDAINSTVKYYRCEEMFGEMPVWKNVNEGDRREIYLDSIRNMQKKEKDEEKRLRRKNTNRLTDILNRMTGIRYDTTWAQAQKMLLDNPAFADDDELLSMDKEDALVVFEDHIRELEKDEELEKDRSKKRIKRQYRKNRDAMIELLDELHEQGKLTSMSLWPGSTPLDLFKFYVEDLKSRFYQEKKIIKEILKAKDYEVKTVTSFKDFAAVICDDNRSASLDAGNVKLTYNSLLEKAESKAKEKQKEENRKMRKLETSYRSLLNEFSVTIDTSFESIKGKLEGEPAYEALPTDEDRVRVFREYLKDMEETCYHNHGNKKKKKSRKMKKRSISHSSIDSEEDERGFGIIKEKKRRRKYSDSESSLESEDEYSRHSKKKSKKVKKNHSSSESEHGSNKKKRKSKRPSSPPPLSPPFMISVPPPISSNQPKSPGEASIEEGELSEEELEMKRMQLLKELNEGDRD</sequence>
<dbReference type="Pfam" id="PF25432">
    <property type="entry name" value="FF_PRPF40A"/>
    <property type="match status" value="1"/>
</dbReference>
<dbReference type="Proteomes" id="UP000675881">
    <property type="component" value="Chromosome 5"/>
</dbReference>
<dbReference type="InterPro" id="IPR002713">
    <property type="entry name" value="FF_domain"/>
</dbReference>
<dbReference type="AlphaFoldDB" id="A0A7R8CYE1"/>
<dbReference type="SMART" id="SM00441">
    <property type="entry name" value="FF"/>
    <property type="match status" value="3"/>
</dbReference>
<feature type="compositionally biased region" description="Basic and acidic residues" evidence="2">
    <location>
        <begin position="157"/>
        <end position="168"/>
    </location>
</feature>
<evidence type="ECO:0000313" key="4">
    <source>
        <dbReference type="Proteomes" id="UP000675881"/>
    </source>
</evidence>
<dbReference type="GO" id="GO:0005685">
    <property type="term" value="C:U1 snRNP"/>
    <property type="evidence" value="ECO:0007669"/>
    <property type="project" value="TreeGrafter"/>
</dbReference>
<dbReference type="PANTHER" id="PTHR11864">
    <property type="entry name" value="PRE-MRNA-PROCESSING PROTEIN PRP40"/>
    <property type="match status" value="1"/>
</dbReference>
<dbReference type="SUPFAM" id="SSF51045">
    <property type="entry name" value="WW domain"/>
    <property type="match status" value="2"/>
</dbReference>
<feature type="region of interest" description="Disordered" evidence="2">
    <location>
        <begin position="626"/>
        <end position="753"/>
    </location>
</feature>
<dbReference type="GO" id="GO:0045292">
    <property type="term" value="P:mRNA cis splicing, via spliceosome"/>
    <property type="evidence" value="ECO:0007669"/>
    <property type="project" value="InterPro"/>
</dbReference>
<feature type="coiled-coil region" evidence="1">
    <location>
        <begin position="539"/>
        <end position="577"/>
    </location>
</feature>
<feature type="compositionally biased region" description="Pro residues" evidence="2">
    <location>
        <begin position="717"/>
        <end position="734"/>
    </location>
</feature>
<dbReference type="CDD" id="cd00201">
    <property type="entry name" value="WW"/>
    <property type="match status" value="2"/>
</dbReference>
<name>A0A7R8CYE1_LEPSM</name>
<dbReference type="InterPro" id="IPR039726">
    <property type="entry name" value="Prp40-like"/>
</dbReference>
<reference evidence="3" key="1">
    <citation type="submission" date="2021-02" db="EMBL/GenBank/DDBJ databases">
        <authorList>
            <person name="Bekaert M."/>
        </authorList>
    </citation>
    <scope>NUCLEOTIDE SEQUENCE</scope>
    <source>
        <strain evidence="3">IoA-00</strain>
    </source>
</reference>
<dbReference type="InterPro" id="IPR036517">
    <property type="entry name" value="FF_domain_sf"/>
</dbReference>
<dbReference type="Pfam" id="PF00397">
    <property type="entry name" value="WW"/>
    <property type="match status" value="2"/>
</dbReference>
<dbReference type="SUPFAM" id="SSF81698">
    <property type="entry name" value="FF domain"/>
    <property type="match status" value="4"/>
</dbReference>
<dbReference type="Gene3D" id="2.20.70.10">
    <property type="match status" value="2"/>
</dbReference>
<dbReference type="Pfam" id="PF01846">
    <property type="entry name" value="FF"/>
    <property type="match status" value="2"/>
</dbReference>
<dbReference type="EMBL" id="HG994584">
    <property type="protein sequence ID" value="CAF2940494.1"/>
    <property type="molecule type" value="Genomic_DNA"/>
</dbReference>
<evidence type="ECO:0000256" key="1">
    <source>
        <dbReference type="SAM" id="Coils"/>
    </source>
</evidence>
<feature type="region of interest" description="Disordered" evidence="2">
    <location>
        <begin position="157"/>
        <end position="185"/>
    </location>
</feature>
<gene>
    <name evidence="3" type="ORF">LSAA_9723</name>
</gene>
<dbReference type="InterPro" id="IPR036020">
    <property type="entry name" value="WW_dom_sf"/>
</dbReference>
<evidence type="ECO:0000313" key="3">
    <source>
        <dbReference type="EMBL" id="CAF2940494.1"/>
    </source>
</evidence>
<dbReference type="Gene3D" id="1.10.10.440">
    <property type="entry name" value="FF domain"/>
    <property type="match status" value="4"/>
</dbReference>
<dbReference type="PROSITE" id="PS51676">
    <property type="entry name" value="FF"/>
    <property type="match status" value="3"/>
</dbReference>
<feature type="coiled-coil region" evidence="1">
    <location>
        <begin position="274"/>
        <end position="306"/>
    </location>
</feature>
<dbReference type="FunFam" id="1.10.10.440:FF:000002">
    <property type="entry name" value="pre-mRNA-processing factor 40 homolog A isoform X1"/>
    <property type="match status" value="1"/>
</dbReference>
<dbReference type="PANTHER" id="PTHR11864:SF0">
    <property type="entry name" value="PRP40 PRE-MRNA PROCESSING FACTOR 40 HOMOLOG A (YEAST)"/>
    <property type="match status" value="1"/>
</dbReference>
<organism evidence="3 4">
    <name type="scientific">Lepeophtheirus salmonis</name>
    <name type="common">Salmon louse</name>
    <name type="synonym">Caligus salmonis</name>
    <dbReference type="NCBI Taxonomy" id="72036"/>
    <lineage>
        <taxon>Eukaryota</taxon>
        <taxon>Metazoa</taxon>
        <taxon>Ecdysozoa</taxon>
        <taxon>Arthropoda</taxon>
        <taxon>Crustacea</taxon>
        <taxon>Multicrustacea</taxon>
        <taxon>Hexanauplia</taxon>
        <taxon>Copepoda</taxon>
        <taxon>Siphonostomatoida</taxon>
        <taxon>Caligidae</taxon>
        <taxon>Lepeophtheirus</taxon>
    </lineage>
</organism>
<dbReference type="PROSITE" id="PS50020">
    <property type="entry name" value="WW_DOMAIN_2"/>
    <property type="match status" value="2"/>
</dbReference>
<dbReference type="SMART" id="SM00456">
    <property type="entry name" value="WW"/>
    <property type="match status" value="2"/>
</dbReference>
<dbReference type="GO" id="GO:0071004">
    <property type="term" value="C:U2-type prespliceosome"/>
    <property type="evidence" value="ECO:0007669"/>
    <property type="project" value="TreeGrafter"/>
</dbReference>
<protein>
    <submittedName>
        <fullName evidence="3">PRPF40</fullName>
    </submittedName>
</protein>
<evidence type="ECO:0000256" key="2">
    <source>
        <dbReference type="SAM" id="MobiDB-lite"/>
    </source>
</evidence>
<feature type="compositionally biased region" description="Basic residues" evidence="2">
    <location>
        <begin position="685"/>
        <end position="697"/>
    </location>
</feature>
<accession>A0A7R8CYE1</accession>
<keyword evidence="4" id="KW-1185">Reference proteome</keyword>
<proteinExistence type="predicted"/>
<dbReference type="GO" id="GO:0003723">
    <property type="term" value="F:RNA binding"/>
    <property type="evidence" value="ECO:0007669"/>
    <property type="project" value="TreeGrafter"/>
</dbReference>
<dbReference type="InterPro" id="IPR001202">
    <property type="entry name" value="WW_dom"/>
</dbReference>
<dbReference type="OrthoDB" id="187617at2759"/>
<keyword evidence="1" id="KW-0175">Coiled coil</keyword>